<name>A0A448Z6E2_9STRA</name>
<dbReference type="PROSITE" id="PS51087">
    <property type="entry name" value="APAG"/>
    <property type="match status" value="1"/>
</dbReference>
<keyword evidence="3" id="KW-1185">Reference proteome</keyword>
<dbReference type="PANTHER" id="PTHR47463">
    <property type="entry name" value="F-BOX PROTEIN SKIP16"/>
    <property type="match status" value="1"/>
</dbReference>
<feature type="domain" description="ApaG" evidence="1">
    <location>
        <begin position="297"/>
        <end position="461"/>
    </location>
</feature>
<dbReference type="OrthoDB" id="45903at2759"/>
<dbReference type="AlphaFoldDB" id="A0A448Z6E2"/>
<dbReference type="PANTHER" id="PTHR47463:SF2">
    <property type="entry name" value="F-BOX PROTEIN SKIP16"/>
    <property type="match status" value="1"/>
</dbReference>
<sequence>MLSLEDIAENQDIFQRHLLPYLPIVEVVRLQRVSTRFGSLINDESCWKILSERDFEVDNKAAPEYNPHTKSFDNLTDQENFKKSYQQWAEWRQQTCFAIEPRHMIQSIGLWSRCKAVLRKQNLDKIVESLMPPPSREFFEVAAETTLPSSLLAFYAIHAGQSQLTPRSSDDDFFAGLFGSYSCYNSFFSMRLFHVSEAAVASISNSIWVVGLNLGMPRTFLVLDLSNVDEGLEGSMYFGYQGMNHAHLVCQGGILSYFETYVERLESSMYTSCIIHPDSPTSLGLSLFPETGDTVSVAVSHGVEVRASARWFPERTYDGPMNFGYSIRITLAESDSDSGEVSCQLVGRNWEFRYEDGTVNRVQGEGCIGKQPLFFRNRDGTSGYIDLGPAGTGEANLNSTFRYQSQSGPVPGTSSNNVAKTTNCRVKGTFSFRPGSIEEPNGSLFFVTVGEFPLRVPMPFY</sequence>
<dbReference type="InterPro" id="IPR036767">
    <property type="entry name" value="ApaG_sf"/>
</dbReference>
<dbReference type="InterPro" id="IPR007474">
    <property type="entry name" value="ApaG_domain"/>
</dbReference>
<organism evidence="2 3">
    <name type="scientific">Pseudo-nitzschia multistriata</name>
    <dbReference type="NCBI Taxonomy" id="183589"/>
    <lineage>
        <taxon>Eukaryota</taxon>
        <taxon>Sar</taxon>
        <taxon>Stramenopiles</taxon>
        <taxon>Ochrophyta</taxon>
        <taxon>Bacillariophyta</taxon>
        <taxon>Bacillariophyceae</taxon>
        <taxon>Bacillariophycidae</taxon>
        <taxon>Bacillariales</taxon>
        <taxon>Bacillariaceae</taxon>
        <taxon>Pseudo-nitzschia</taxon>
    </lineage>
</organism>
<dbReference type="Proteomes" id="UP000291116">
    <property type="component" value="Unassembled WGS sequence"/>
</dbReference>
<dbReference type="Pfam" id="PF04379">
    <property type="entry name" value="DUF525"/>
    <property type="match status" value="1"/>
</dbReference>
<protein>
    <recommendedName>
        <fullName evidence="1">ApaG domain-containing protein</fullName>
    </recommendedName>
</protein>
<gene>
    <name evidence="2" type="ORF">PSNMU_V1.4_AUG-EV-PASAV3_0044030</name>
</gene>
<evidence type="ECO:0000313" key="2">
    <source>
        <dbReference type="EMBL" id="VEU37599.1"/>
    </source>
</evidence>
<dbReference type="InterPro" id="IPR036047">
    <property type="entry name" value="F-box-like_dom_sf"/>
</dbReference>
<evidence type="ECO:0000313" key="3">
    <source>
        <dbReference type="Proteomes" id="UP000291116"/>
    </source>
</evidence>
<dbReference type="SUPFAM" id="SSF81383">
    <property type="entry name" value="F-box domain"/>
    <property type="match status" value="1"/>
</dbReference>
<accession>A0A448Z6E2</accession>
<evidence type="ECO:0000259" key="1">
    <source>
        <dbReference type="PROSITE" id="PS51087"/>
    </source>
</evidence>
<proteinExistence type="predicted"/>
<reference evidence="2 3" key="1">
    <citation type="submission" date="2019-01" db="EMBL/GenBank/DDBJ databases">
        <authorList>
            <person name="Ferrante I. M."/>
        </authorList>
    </citation>
    <scope>NUCLEOTIDE SEQUENCE [LARGE SCALE GENOMIC DNA]</scope>
    <source>
        <strain evidence="2 3">B856</strain>
    </source>
</reference>
<dbReference type="Gene3D" id="2.60.40.1470">
    <property type="entry name" value="ApaG domain"/>
    <property type="match status" value="1"/>
</dbReference>
<dbReference type="EMBL" id="CAACVS010000133">
    <property type="protein sequence ID" value="VEU37599.1"/>
    <property type="molecule type" value="Genomic_DNA"/>
</dbReference>
<dbReference type="SUPFAM" id="SSF110069">
    <property type="entry name" value="ApaG-like"/>
    <property type="match status" value="1"/>
</dbReference>